<reference evidence="3 4" key="1">
    <citation type="submission" date="2013-05" db="EMBL/GenBank/DDBJ databases">
        <title>Genome sequence of Streptomyces sparsogenes DSM 40356.</title>
        <authorList>
            <person name="Coyne S."/>
            <person name="Seebeck F.P."/>
        </authorList>
    </citation>
    <scope>NUCLEOTIDE SEQUENCE [LARGE SCALE GENOMIC DNA]</scope>
    <source>
        <strain evidence="3 4">DSM 40356</strain>
    </source>
</reference>
<feature type="transmembrane region" description="Helical" evidence="2">
    <location>
        <begin position="163"/>
        <end position="185"/>
    </location>
</feature>
<feature type="transmembrane region" description="Helical" evidence="2">
    <location>
        <begin position="234"/>
        <end position="255"/>
    </location>
</feature>
<proteinExistence type="predicted"/>
<feature type="transmembrane region" description="Helical" evidence="2">
    <location>
        <begin position="126"/>
        <end position="142"/>
    </location>
</feature>
<feature type="region of interest" description="Disordered" evidence="1">
    <location>
        <begin position="41"/>
        <end position="62"/>
    </location>
</feature>
<organism evidence="3 4">
    <name type="scientific">Streptomyces sparsogenes DSM 40356</name>
    <dbReference type="NCBI Taxonomy" id="1331668"/>
    <lineage>
        <taxon>Bacteria</taxon>
        <taxon>Bacillati</taxon>
        <taxon>Actinomycetota</taxon>
        <taxon>Actinomycetes</taxon>
        <taxon>Kitasatosporales</taxon>
        <taxon>Streptomycetaceae</taxon>
        <taxon>Streptomyces</taxon>
    </lineage>
</organism>
<feature type="transmembrane region" description="Helical" evidence="2">
    <location>
        <begin position="88"/>
        <end position="106"/>
    </location>
</feature>
<keyword evidence="2" id="KW-1133">Transmembrane helix</keyword>
<sequence>MVREDETRISVYGLSCAAVGETAYRHGIVVHRLVEETADLGPRAAGGDTAARDPRATPPRVLPRLPLPGPAWPLRYELRRATGVRTGWLIAVAALVASLVGSVLLARAGGAGELHRITGWPTDVPLPPVAIAAGLLGALSFGEEFRYPALAPARDTVPRRLGLLMAKFLVCAVGALLLCFAVLALDGAALLLLVGGDAVPLPGDWPLLMASVCALAVGSSWAGLMAAAVFRSTALGLATLLAVPILAVPVVQRALAEPSVRSLVGLPHRLRAEALDQPHSMVDRLLALALRLASQPVGQALVLSLAVLLCAYALTGLRGRARQ</sequence>
<dbReference type="EMBL" id="ASQP01000064">
    <property type="protein sequence ID" value="OMI40763.1"/>
    <property type="molecule type" value="Genomic_DNA"/>
</dbReference>
<dbReference type="AlphaFoldDB" id="A0A1R1SR80"/>
<evidence type="ECO:0000313" key="3">
    <source>
        <dbReference type="EMBL" id="OMI40763.1"/>
    </source>
</evidence>
<gene>
    <name evidence="3" type="ORF">SPAR_04301</name>
</gene>
<accession>A0A1R1SR80</accession>
<keyword evidence="3" id="KW-0067">ATP-binding</keyword>
<evidence type="ECO:0000256" key="2">
    <source>
        <dbReference type="SAM" id="Phobius"/>
    </source>
</evidence>
<protein>
    <submittedName>
        <fullName evidence="3">ABC transporter ATP-binding protein</fullName>
    </submittedName>
</protein>
<evidence type="ECO:0000256" key="1">
    <source>
        <dbReference type="SAM" id="MobiDB-lite"/>
    </source>
</evidence>
<comment type="caution">
    <text evidence="3">The sequence shown here is derived from an EMBL/GenBank/DDBJ whole genome shotgun (WGS) entry which is preliminary data.</text>
</comment>
<feature type="transmembrane region" description="Helical" evidence="2">
    <location>
        <begin position="205"/>
        <end position="227"/>
    </location>
</feature>
<name>A0A1R1SR80_9ACTN</name>
<keyword evidence="4" id="KW-1185">Reference proteome</keyword>
<evidence type="ECO:0000313" key="4">
    <source>
        <dbReference type="Proteomes" id="UP000186168"/>
    </source>
</evidence>
<feature type="transmembrane region" description="Helical" evidence="2">
    <location>
        <begin position="297"/>
        <end position="317"/>
    </location>
</feature>
<keyword evidence="2" id="KW-0472">Membrane</keyword>
<dbReference type="Proteomes" id="UP000186168">
    <property type="component" value="Unassembled WGS sequence"/>
</dbReference>
<keyword evidence="2" id="KW-0812">Transmembrane</keyword>
<dbReference type="GO" id="GO:0005524">
    <property type="term" value="F:ATP binding"/>
    <property type="evidence" value="ECO:0007669"/>
    <property type="project" value="UniProtKB-KW"/>
</dbReference>
<keyword evidence="3" id="KW-0547">Nucleotide-binding</keyword>